<reference evidence="3" key="2">
    <citation type="journal article" date="2019" name="Int. J. Syst. Evol. Microbiol.">
        <title>The Global Catalogue of Microorganisms (GCM) 10K type strain sequencing project: providing services to taxonomists for standard genome sequencing and annotation.</title>
        <authorList>
            <consortium name="The Broad Institute Genomics Platform"/>
            <consortium name="The Broad Institute Genome Sequencing Center for Infectious Disease"/>
            <person name="Wu L."/>
            <person name="Ma J."/>
        </authorList>
    </citation>
    <scope>NUCLEOTIDE SEQUENCE [LARGE SCALE GENOMIC DNA]</scope>
    <source>
        <strain evidence="3">CECT 7398</strain>
    </source>
</reference>
<gene>
    <name evidence="1" type="ORF">QWZ16_16760</name>
    <name evidence="2" type="ORF">QWZ16_23595</name>
</gene>
<organism evidence="1 3">
    <name type="scientific">Vibrio ostreicida</name>
    <dbReference type="NCBI Taxonomy" id="526588"/>
    <lineage>
        <taxon>Bacteria</taxon>
        <taxon>Pseudomonadati</taxon>
        <taxon>Pseudomonadota</taxon>
        <taxon>Gammaproteobacteria</taxon>
        <taxon>Vibrionales</taxon>
        <taxon>Vibrionaceae</taxon>
        <taxon>Vibrio</taxon>
    </lineage>
</organism>
<reference evidence="1" key="3">
    <citation type="submission" date="2023-06" db="EMBL/GenBank/DDBJ databases">
        <authorList>
            <person name="Lucena T."/>
            <person name="Sun Q."/>
        </authorList>
    </citation>
    <scope>NUCLEOTIDE SEQUENCE</scope>
    <source>
        <strain evidence="1">CECT 7398</strain>
    </source>
</reference>
<proteinExistence type="predicted"/>
<sequence>MRSVSANKRFQSDAKTSAFLCYSLRSNMTHVYSQLIAALCFKEETWKLV</sequence>
<name>A0ABT8BYY3_9VIBR</name>
<keyword evidence="3" id="KW-1185">Reference proteome</keyword>
<evidence type="ECO:0000313" key="2">
    <source>
        <dbReference type="EMBL" id="MDN3612586.1"/>
    </source>
</evidence>
<comment type="caution">
    <text evidence="1">The sequence shown here is derived from an EMBL/GenBank/DDBJ whole genome shotgun (WGS) entry which is preliminary data.</text>
</comment>
<accession>A0ABT8BYY3</accession>
<evidence type="ECO:0000313" key="3">
    <source>
        <dbReference type="Proteomes" id="UP001238540"/>
    </source>
</evidence>
<dbReference type="EMBL" id="JAUFQC010000027">
    <property type="protein sequence ID" value="MDN3612586.1"/>
    <property type="molecule type" value="Genomic_DNA"/>
</dbReference>
<dbReference type="Proteomes" id="UP001238540">
    <property type="component" value="Unassembled WGS sequence"/>
</dbReference>
<reference evidence="1" key="1">
    <citation type="journal article" date="2014" name="Int. J. Syst. Evol. Microbiol.">
        <title>Complete genome of a new Firmicutes species belonging to the dominant human colonic microbiota ('Ruminococcus bicirculans') reveals two chromosomes and a selective capacity to utilize plant glucans.</title>
        <authorList>
            <consortium name="NISC Comparative Sequencing Program"/>
            <person name="Wegmann U."/>
            <person name="Louis P."/>
            <person name="Goesmann A."/>
            <person name="Henrissat B."/>
            <person name="Duncan S.H."/>
            <person name="Flint H.J."/>
        </authorList>
    </citation>
    <scope>NUCLEOTIDE SEQUENCE</scope>
    <source>
        <strain evidence="1">CECT 7398</strain>
    </source>
</reference>
<dbReference type="EMBL" id="JAUFQC010000027">
    <property type="protein sequence ID" value="MDN3611255.1"/>
    <property type="molecule type" value="Genomic_DNA"/>
</dbReference>
<evidence type="ECO:0000313" key="1">
    <source>
        <dbReference type="EMBL" id="MDN3611255.1"/>
    </source>
</evidence>
<protein>
    <submittedName>
        <fullName evidence="1">Uncharacterized protein</fullName>
    </submittedName>
</protein>
<dbReference type="RefSeq" id="WP_290312789.1">
    <property type="nucleotide sequence ID" value="NZ_JAUFQC010000027.1"/>
</dbReference>